<dbReference type="AlphaFoldDB" id="A0A2P8VMK5"/>
<evidence type="ECO:0000256" key="1">
    <source>
        <dbReference type="ARBA" id="ARBA00010894"/>
    </source>
</evidence>
<feature type="transmembrane region" description="Helical" evidence="2">
    <location>
        <begin position="95"/>
        <end position="115"/>
    </location>
</feature>
<sequence>MLTLTFLVKTVIELYVMVLLLRIWMQWSRCDFYNPFAQFVVKVTQPVVGPLRRVLPSLGPIDTASLLLAFILCTVKYPLLLLIQSGALSLDPLNLLVGLLSLLKAAGSLVFWVIIIRSIMSWVSQGRSPIEFVLMQMTEPMMAPIRRFLPAMGGIDFSAMIVILILYMLNYLGMDLFPGLWYQL</sequence>
<feature type="transmembrane region" description="Helical" evidence="2">
    <location>
        <begin position="148"/>
        <end position="169"/>
    </location>
</feature>
<evidence type="ECO:0000313" key="3">
    <source>
        <dbReference type="EMBL" id="PSN08796.1"/>
    </source>
</evidence>
<feature type="transmembrane region" description="Helical" evidence="2">
    <location>
        <begin position="61"/>
        <end position="83"/>
    </location>
</feature>
<accession>A0A2P8VMK5</accession>
<dbReference type="PANTHER" id="PTHR33219:SF14">
    <property type="entry name" value="PROTEIN COFACTOR ASSEMBLY OF COMPLEX C SUBUNIT B CCB3, CHLOROPLASTIC-RELATED"/>
    <property type="match status" value="1"/>
</dbReference>
<keyword evidence="2" id="KW-0812">Transmembrane</keyword>
<keyword evidence="2" id="KW-0472">Membrane</keyword>
<dbReference type="STRING" id="1388748.GCA_000463155_03246"/>
<gene>
    <name evidence="3" type="ORF">C7G83_05425</name>
</gene>
<reference evidence="3 4" key="1">
    <citation type="submission" date="2018-03" db="EMBL/GenBank/DDBJ databases">
        <title>Draft genome sequence of the first documented clinical Siccibacter turicensis isolate in Austria.</title>
        <authorList>
            <person name="Lepuschitz S."/>
            <person name="Pekard-Amenitsch S."/>
            <person name="Haunold R."/>
            <person name="Schill S."/>
            <person name="Mach R."/>
            <person name="Allerberger F."/>
            <person name="Ruppitsch W."/>
            <person name="Forsythe S.J."/>
        </authorList>
    </citation>
    <scope>NUCLEOTIDE SEQUENCE [LARGE SCALE GENOMIC DNA]</scope>
    <source>
        <strain evidence="3 4">6100069499-17</strain>
    </source>
</reference>
<organism evidence="3 4">
    <name type="scientific">Siccibacter turicensis</name>
    <dbReference type="NCBI Taxonomy" id="357233"/>
    <lineage>
        <taxon>Bacteria</taxon>
        <taxon>Pseudomonadati</taxon>
        <taxon>Pseudomonadota</taxon>
        <taxon>Gammaproteobacteria</taxon>
        <taxon>Enterobacterales</taxon>
        <taxon>Enterobacteriaceae</taxon>
        <taxon>Siccibacter</taxon>
    </lineage>
</organism>
<comment type="caution">
    <text evidence="3">The sequence shown here is derived from an EMBL/GenBank/DDBJ whole genome shotgun (WGS) entry which is preliminary data.</text>
</comment>
<proteinExistence type="inferred from homology"/>
<name>A0A2P8VMK5_9ENTR</name>
<dbReference type="Pfam" id="PF02325">
    <property type="entry name" value="CCB3_YggT"/>
    <property type="match status" value="2"/>
</dbReference>
<keyword evidence="4" id="KW-1185">Reference proteome</keyword>
<dbReference type="EMBL" id="PYEP01000002">
    <property type="protein sequence ID" value="PSN08796.1"/>
    <property type="molecule type" value="Genomic_DNA"/>
</dbReference>
<protein>
    <submittedName>
        <fullName evidence="3">YggT family protein</fullName>
    </submittedName>
</protein>
<comment type="similarity">
    <text evidence="1">Belongs to the YggT family.</text>
</comment>
<dbReference type="Proteomes" id="UP000240212">
    <property type="component" value="Unassembled WGS sequence"/>
</dbReference>
<dbReference type="RefSeq" id="WP_024550812.1">
    <property type="nucleotide sequence ID" value="NZ_CP188034.1"/>
</dbReference>
<keyword evidence="2" id="KW-1133">Transmembrane helix</keyword>
<dbReference type="InterPro" id="IPR003425">
    <property type="entry name" value="CCB3/YggT"/>
</dbReference>
<dbReference type="PANTHER" id="PTHR33219">
    <property type="entry name" value="YLMG HOMOLOG PROTEIN 2, CHLOROPLASTIC"/>
    <property type="match status" value="1"/>
</dbReference>
<dbReference type="OrthoDB" id="9806665at2"/>
<evidence type="ECO:0000313" key="4">
    <source>
        <dbReference type="Proteomes" id="UP000240212"/>
    </source>
</evidence>
<feature type="transmembrane region" description="Helical" evidence="2">
    <location>
        <begin position="6"/>
        <end position="25"/>
    </location>
</feature>
<evidence type="ECO:0000256" key="2">
    <source>
        <dbReference type="SAM" id="Phobius"/>
    </source>
</evidence>
<dbReference type="GO" id="GO:0016020">
    <property type="term" value="C:membrane"/>
    <property type="evidence" value="ECO:0007669"/>
    <property type="project" value="InterPro"/>
</dbReference>